<reference evidence="1 2" key="1">
    <citation type="submission" date="2017-07" db="EMBL/GenBank/DDBJ databases">
        <title>Isolation and whole genome analysis of endospore-forming bacteria from heroin.</title>
        <authorList>
            <person name="Kalinowski J."/>
            <person name="Ahrens B."/>
            <person name="Al-Dilaimi A."/>
            <person name="Winkler A."/>
            <person name="Wibberg D."/>
            <person name="Schleenbecker U."/>
            <person name="Ruckert C."/>
            <person name="Wolfel R."/>
            <person name="Grass G."/>
        </authorList>
    </citation>
    <scope>NUCLEOTIDE SEQUENCE [LARGE SCALE GENOMIC DNA]</scope>
    <source>
        <strain evidence="1 2">7539</strain>
    </source>
</reference>
<dbReference type="EMBL" id="NPCC01000003">
    <property type="protein sequence ID" value="PAE90888.1"/>
    <property type="molecule type" value="Genomic_DNA"/>
</dbReference>
<organism evidence="1 2">
    <name type="scientific">Shouchella clausii</name>
    <name type="common">Alkalihalobacillus clausii</name>
    <dbReference type="NCBI Taxonomy" id="79880"/>
    <lineage>
        <taxon>Bacteria</taxon>
        <taxon>Bacillati</taxon>
        <taxon>Bacillota</taxon>
        <taxon>Bacilli</taxon>
        <taxon>Bacillales</taxon>
        <taxon>Bacillaceae</taxon>
        <taxon>Shouchella</taxon>
    </lineage>
</organism>
<gene>
    <name evidence="1" type="ORF">CHH72_00620</name>
</gene>
<protein>
    <submittedName>
        <fullName evidence="1">Uncharacterized protein</fullName>
    </submittedName>
</protein>
<dbReference type="RefSeq" id="WP_095326020.1">
    <property type="nucleotide sequence ID" value="NZ_NPCC01000003.1"/>
</dbReference>
<sequence>MIVKINASEIVEETAFNEAIDKLVSLMHDGTIEEFKVYDVEDIDNINNTYTKHTVALYNNEDKAGEPVRTVTIEIYGEEDNQTIEIHLGE</sequence>
<accession>A0A268P5C5</accession>
<evidence type="ECO:0000313" key="1">
    <source>
        <dbReference type="EMBL" id="PAE90888.1"/>
    </source>
</evidence>
<dbReference type="Proteomes" id="UP000216207">
    <property type="component" value="Unassembled WGS sequence"/>
</dbReference>
<comment type="caution">
    <text evidence="1">The sequence shown here is derived from an EMBL/GenBank/DDBJ whole genome shotgun (WGS) entry which is preliminary data.</text>
</comment>
<evidence type="ECO:0000313" key="2">
    <source>
        <dbReference type="Proteomes" id="UP000216207"/>
    </source>
</evidence>
<name>A0A268P5C5_SHOCL</name>
<dbReference type="AlphaFoldDB" id="A0A268P5C5"/>
<proteinExistence type="predicted"/>